<dbReference type="AlphaFoldDB" id="A0A5F2AZD7"/>
<reference evidence="1 2" key="1">
    <citation type="journal article" date="2019" name="PLoS Negl. Trop. Dis.">
        <title>Revisiting the worldwide diversity of Leptospira species in the environment.</title>
        <authorList>
            <person name="Vincent A.T."/>
            <person name="Schiettekatte O."/>
            <person name="Bourhy P."/>
            <person name="Veyrier F.J."/>
            <person name="Picardeau M."/>
        </authorList>
    </citation>
    <scope>NUCLEOTIDE SEQUENCE [LARGE SCALE GENOMIC DNA]</scope>
    <source>
        <strain evidence="1 2">201702444</strain>
    </source>
</reference>
<dbReference type="OrthoDB" id="9888870at2"/>
<evidence type="ECO:0000313" key="1">
    <source>
        <dbReference type="EMBL" id="TGL96178.1"/>
    </source>
</evidence>
<comment type="caution">
    <text evidence="1">The sequence shown here is derived from an EMBL/GenBank/DDBJ whole genome shotgun (WGS) entry which is preliminary data.</text>
</comment>
<proteinExistence type="predicted"/>
<dbReference type="Proteomes" id="UP000298429">
    <property type="component" value="Unassembled WGS sequence"/>
</dbReference>
<dbReference type="EMBL" id="RQGN01000089">
    <property type="protein sequence ID" value="TGL96178.1"/>
    <property type="molecule type" value="Genomic_DNA"/>
</dbReference>
<protein>
    <submittedName>
        <fullName evidence="1">Uncharacterized protein</fullName>
    </submittedName>
</protein>
<organism evidence="1 2">
    <name type="scientific">Leptospira barantonii</name>
    <dbReference type="NCBI Taxonomy" id="2023184"/>
    <lineage>
        <taxon>Bacteria</taxon>
        <taxon>Pseudomonadati</taxon>
        <taxon>Spirochaetota</taxon>
        <taxon>Spirochaetia</taxon>
        <taxon>Leptospirales</taxon>
        <taxon>Leptospiraceae</taxon>
        <taxon>Leptospira</taxon>
    </lineage>
</organism>
<gene>
    <name evidence="1" type="ORF">EHQ76_16410</name>
</gene>
<evidence type="ECO:0000313" key="2">
    <source>
        <dbReference type="Proteomes" id="UP000298429"/>
    </source>
</evidence>
<name>A0A5F2AZD7_9LEPT</name>
<accession>A0A5F2AZD7</accession>
<sequence>MKVFRKIVRTLIAGRAVILIYIRNFSRHRPRFSWVGSPGRLKNRFQDQFSNHFLDGKSFSSVLPWPGKVAISFLRAFGKNRYNFPKAN</sequence>